<dbReference type="Gene3D" id="2.40.10.220">
    <property type="entry name" value="predicted glycosyltransferase like domains"/>
    <property type="match status" value="1"/>
</dbReference>
<keyword evidence="3" id="KW-1185">Reference proteome</keyword>
<accession>A0A848LX99</accession>
<feature type="domain" description="PilZ" evidence="1">
    <location>
        <begin position="10"/>
        <end position="112"/>
    </location>
</feature>
<dbReference type="SUPFAM" id="SSF141371">
    <property type="entry name" value="PilZ domain-like"/>
    <property type="match status" value="1"/>
</dbReference>
<evidence type="ECO:0000313" key="3">
    <source>
        <dbReference type="Proteomes" id="UP000518300"/>
    </source>
</evidence>
<dbReference type="InterPro" id="IPR009875">
    <property type="entry name" value="PilZ_domain"/>
</dbReference>
<dbReference type="Pfam" id="PF07238">
    <property type="entry name" value="PilZ"/>
    <property type="match status" value="1"/>
</dbReference>
<dbReference type="NCBIfam" id="TIGR02266">
    <property type="entry name" value="gmx_TIGR02266"/>
    <property type="match status" value="1"/>
</dbReference>
<proteinExistence type="predicted"/>
<reference evidence="2 3" key="1">
    <citation type="submission" date="2020-04" db="EMBL/GenBank/DDBJ databases">
        <title>Draft genome of Pyxidicoccus fallax type strain.</title>
        <authorList>
            <person name="Whitworth D.E."/>
        </authorList>
    </citation>
    <scope>NUCLEOTIDE SEQUENCE [LARGE SCALE GENOMIC DNA]</scope>
    <source>
        <strain evidence="2 3">DSM 14698</strain>
    </source>
</reference>
<evidence type="ECO:0000313" key="2">
    <source>
        <dbReference type="EMBL" id="NMO22230.1"/>
    </source>
</evidence>
<comment type="caution">
    <text evidence="2">The sequence shown here is derived from an EMBL/GenBank/DDBJ whole genome shotgun (WGS) entry which is preliminary data.</text>
</comment>
<dbReference type="InterPro" id="IPR011752">
    <property type="entry name" value="PilV_Myxo-type"/>
</dbReference>
<protein>
    <submittedName>
        <fullName evidence="2">TIGR02266 family protein</fullName>
    </submittedName>
</protein>
<dbReference type="GO" id="GO:0035438">
    <property type="term" value="F:cyclic-di-GMP binding"/>
    <property type="evidence" value="ECO:0007669"/>
    <property type="project" value="InterPro"/>
</dbReference>
<organism evidence="2 3">
    <name type="scientific">Pyxidicoccus fallax</name>
    <dbReference type="NCBI Taxonomy" id="394095"/>
    <lineage>
        <taxon>Bacteria</taxon>
        <taxon>Pseudomonadati</taxon>
        <taxon>Myxococcota</taxon>
        <taxon>Myxococcia</taxon>
        <taxon>Myxococcales</taxon>
        <taxon>Cystobacterineae</taxon>
        <taxon>Myxococcaceae</taxon>
        <taxon>Pyxidicoccus</taxon>
    </lineage>
</organism>
<evidence type="ECO:0000259" key="1">
    <source>
        <dbReference type="Pfam" id="PF07238"/>
    </source>
</evidence>
<sequence length="124" mass="13835">MPEEGSGLSENRKHTRIPTQLRCWCEGDNITLYARITNLSEGGLFLRTSTPLARGARAVVRLTHAGDADIHANAVVVWLREEEERAFPPGMGLRFESLDGETLGRLRQMIAQQQQHQVKVGWAG</sequence>
<dbReference type="EMBL" id="JABBJJ010000398">
    <property type="protein sequence ID" value="NMO22230.1"/>
    <property type="molecule type" value="Genomic_DNA"/>
</dbReference>
<dbReference type="AlphaFoldDB" id="A0A848LX99"/>
<dbReference type="Proteomes" id="UP000518300">
    <property type="component" value="Unassembled WGS sequence"/>
</dbReference>
<name>A0A848LX99_9BACT</name>
<gene>
    <name evidence="2" type="ORF">HG543_46345</name>
</gene>